<dbReference type="RefSeq" id="WP_012828571.1">
    <property type="nucleotide sequence ID" value="NC_013440.1"/>
</dbReference>
<keyword evidence="2" id="KW-0472">Membrane</keyword>
<feature type="compositionally biased region" description="Basic and acidic residues" evidence="1">
    <location>
        <begin position="42"/>
        <end position="54"/>
    </location>
</feature>
<name>D0LW40_HALO1</name>
<dbReference type="KEGG" id="hoh:Hoch_3470"/>
<organism evidence="3 4">
    <name type="scientific">Haliangium ochraceum (strain DSM 14365 / JCM 11303 / SMP-2)</name>
    <dbReference type="NCBI Taxonomy" id="502025"/>
    <lineage>
        <taxon>Bacteria</taxon>
        <taxon>Pseudomonadati</taxon>
        <taxon>Myxococcota</taxon>
        <taxon>Polyangia</taxon>
        <taxon>Haliangiales</taxon>
        <taxon>Kofleriaceae</taxon>
        <taxon>Haliangium</taxon>
    </lineage>
</organism>
<evidence type="ECO:0008006" key="5">
    <source>
        <dbReference type="Google" id="ProtNLM"/>
    </source>
</evidence>
<dbReference type="eggNOG" id="COG1716">
    <property type="taxonomic scope" value="Bacteria"/>
</dbReference>
<dbReference type="SUPFAM" id="SSF49879">
    <property type="entry name" value="SMAD/FHA domain"/>
    <property type="match status" value="1"/>
</dbReference>
<protein>
    <recommendedName>
        <fullName evidence="5">FHA domain containing protein</fullName>
    </recommendedName>
</protein>
<keyword evidence="2" id="KW-0812">Transmembrane</keyword>
<evidence type="ECO:0000313" key="4">
    <source>
        <dbReference type="Proteomes" id="UP000001880"/>
    </source>
</evidence>
<dbReference type="HOGENOM" id="CLU_975801_0_0_7"/>
<dbReference type="AlphaFoldDB" id="D0LW40"/>
<dbReference type="InterPro" id="IPR008984">
    <property type="entry name" value="SMAD_FHA_dom_sf"/>
</dbReference>
<evidence type="ECO:0000256" key="1">
    <source>
        <dbReference type="SAM" id="MobiDB-lite"/>
    </source>
</evidence>
<feature type="region of interest" description="Disordered" evidence="1">
    <location>
        <begin position="42"/>
        <end position="154"/>
    </location>
</feature>
<dbReference type="STRING" id="502025.Hoch_3470"/>
<accession>D0LW40</accession>
<feature type="compositionally biased region" description="Basic and acidic residues" evidence="1">
    <location>
        <begin position="72"/>
        <end position="108"/>
    </location>
</feature>
<dbReference type="Gene3D" id="2.60.200.20">
    <property type="match status" value="1"/>
</dbReference>
<gene>
    <name evidence="3" type="ordered locus">Hoch_3470</name>
</gene>
<sequence length="285" mass="29990">MADAIILIDHLRGSLRGTRQAFPVGTRVRLGRHPDGEVVFHPRRDLEASSRHAELVPVPQAREADDGAGAGPEDRDRDGRKDAAAKVEDAADRVGEEVARVPEAERGGAIRASGPVRSAGARRIRQGSAVPVSYDETPKTAPGPLPKTASRARVRAAEAVPAPLGELDLASDIGSTAAPAGAGTGAAASEEYLLRDVGSSNGTFVGGRPCTELRLSWGVPVIVDFGLKGPRVRVYVGPAERVPAREDLSAAHRVLTGMRSRRRRIVLWCALVLALAAAVAWVSVV</sequence>
<keyword evidence="4" id="KW-1185">Reference proteome</keyword>
<dbReference type="Proteomes" id="UP000001880">
    <property type="component" value="Chromosome"/>
</dbReference>
<feature type="transmembrane region" description="Helical" evidence="2">
    <location>
        <begin position="265"/>
        <end position="284"/>
    </location>
</feature>
<keyword evidence="2" id="KW-1133">Transmembrane helix</keyword>
<reference evidence="3 4" key="1">
    <citation type="journal article" date="2010" name="Stand. Genomic Sci.">
        <title>Complete genome sequence of Haliangium ochraceum type strain (SMP-2).</title>
        <authorList>
            <consortium name="US DOE Joint Genome Institute (JGI-PGF)"/>
            <person name="Ivanova N."/>
            <person name="Daum C."/>
            <person name="Lang E."/>
            <person name="Abt B."/>
            <person name="Kopitz M."/>
            <person name="Saunders E."/>
            <person name="Lapidus A."/>
            <person name="Lucas S."/>
            <person name="Glavina Del Rio T."/>
            <person name="Nolan M."/>
            <person name="Tice H."/>
            <person name="Copeland A."/>
            <person name="Cheng J.F."/>
            <person name="Chen F."/>
            <person name="Bruce D."/>
            <person name="Goodwin L."/>
            <person name="Pitluck S."/>
            <person name="Mavromatis K."/>
            <person name="Pati A."/>
            <person name="Mikhailova N."/>
            <person name="Chen A."/>
            <person name="Palaniappan K."/>
            <person name="Land M."/>
            <person name="Hauser L."/>
            <person name="Chang Y.J."/>
            <person name="Jeffries C.D."/>
            <person name="Detter J.C."/>
            <person name="Brettin T."/>
            <person name="Rohde M."/>
            <person name="Goker M."/>
            <person name="Bristow J."/>
            <person name="Markowitz V."/>
            <person name="Eisen J.A."/>
            <person name="Hugenholtz P."/>
            <person name="Kyrpides N.C."/>
            <person name="Klenk H.P."/>
        </authorList>
    </citation>
    <scope>NUCLEOTIDE SEQUENCE [LARGE SCALE GENOMIC DNA]</scope>
    <source>
        <strain evidence="4">DSM 14365 / CIP 107738 / JCM 11303 / AJ 13395 / SMP-2</strain>
    </source>
</reference>
<proteinExistence type="predicted"/>
<evidence type="ECO:0000256" key="2">
    <source>
        <dbReference type="SAM" id="Phobius"/>
    </source>
</evidence>
<dbReference type="EMBL" id="CP001804">
    <property type="protein sequence ID" value="ACY15972.1"/>
    <property type="molecule type" value="Genomic_DNA"/>
</dbReference>
<evidence type="ECO:0000313" key="3">
    <source>
        <dbReference type="EMBL" id="ACY15972.1"/>
    </source>
</evidence>